<reference evidence="1 2" key="2">
    <citation type="journal article" date="2021" name="Int. J. Syst. Evol. Microbiol.">
        <title>Isolation and Polyphasic Characterization of Desulfuromonas versatilis sp. Nov., an Electrogenic Bacteria Capable of Versatile Metabolism Isolated from a Graphene Oxide-Reducing Enrichment Culture.</title>
        <authorList>
            <person name="Xie L."/>
            <person name="Yoshida N."/>
            <person name="Ishii S."/>
            <person name="Meng L."/>
        </authorList>
    </citation>
    <scope>NUCLEOTIDE SEQUENCE [LARGE SCALE GENOMIC DNA]</scope>
    <source>
        <strain evidence="1 2">NIT-T3</strain>
    </source>
</reference>
<accession>A0ABN6E101</accession>
<evidence type="ECO:0000313" key="1">
    <source>
        <dbReference type="EMBL" id="BCR06012.1"/>
    </source>
</evidence>
<dbReference type="EMBL" id="AP024355">
    <property type="protein sequence ID" value="BCR06012.1"/>
    <property type="molecule type" value="Genomic_DNA"/>
</dbReference>
<dbReference type="Proteomes" id="UP001319827">
    <property type="component" value="Chromosome"/>
</dbReference>
<proteinExistence type="predicted"/>
<name>A0ABN6E101_9BACT</name>
<protein>
    <submittedName>
        <fullName evidence="1">Uncharacterized protein</fullName>
    </submittedName>
</protein>
<gene>
    <name evidence="1" type="ORF">DESUT3_30810</name>
</gene>
<reference evidence="1 2" key="1">
    <citation type="journal article" date="2016" name="C (Basel)">
        <title>Selective Growth of and Electricity Production by Marine Exoelectrogenic Bacteria in Self-Aggregated Hydrogel of Microbially Reduced Graphene Oxide.</title>
        <authorList>
            <person name="Yoshida N."/>
            <person name="Goto Y."/>
            <person name="Miyata Y."/>
        </authorList>
    </citation>
    <scope>NUCLEOTIDE SEQUENCE [LARGE SCALE GENOMIC DNA]</scope>
    <source>
        <strain evidence="1 2">NIT-T3</strain>
    </source>
</reference>
<evidence type="ECO:0000313" key="2">
    <source>
        <dbReference type="Proteomes" id="UP001319827"/>
    </source>
</evidence>
<sequence>MRVDNHAGPDRIEMNVAHQFKQIAVGIDQQGLVSALKEVPGLLPLSVAELGIAEAKILHDSGKWHIIDLDNEVQVVAHQAKGMDPMAKPFGPLLQEEVEATAVRLVEKDFLARIASEYDMIDSAGKMNTRFSRHGVTLL</sequence>
<organism evidence="1 2">
    <name type="scientific">Desulfuromonas versatilis</name>
    <dbReference type="NCBI Taxonomy" id="2802975"/>
    <lineage>
        <taxon>Bacteria</taxon>
        <taxon>Pseudomonadati</taxon>
        <taxon>Thermodesulfobacteriota</taxon>
        <taxon>Desulfuromonadia</taxon>
        <taxon>Desulfuromonadales</taxon>
        <taxon>Desulfuromonadaceae</taxon>
        <taxon>Desulfuromonas</taxon>
    </lineage>
</organism>
<keyword evidence="2" id="KW-1185">Reference proteome</keyword>